<dbReference type="RefSeq" id="WP_081170249.1">
    <property type="nucleotide sequence ID" value="NZ_LWBP01000231.1"/>
</dbReference>
<protein>
    <recommendedName>
        <fullName evidence="3">UspA domain-containing protein</fullName>
    </recommendedName>
</protein>
<dbReference type="STRING" id="550983.A4R26_31250"/>
<keyword evidence="2" id="KW-1185">Reference proteome</keyword>
<reference evidence="2" key="1">
    <citation type="submission" date="2016-04" db="EMBL/GenBank/DDBJ databases">
        <authorList>
            <person name="Chen L."/>
            <person name="Zhuang W."/>
            <person name="Wang G."/>
        </authorList>
    </citation>
    <scope>NUCLEOTIDE SEQUENCE [LARGE SCALE GENOMIC DNA]</scope>
    <source>
        <strain evidence="2">208</strain>
    </source>
</reference>
<evidence type="ECO:0000313" key="1">
    <source>
        <dbReference type="EMBL" id="OQP48921.1"/>
    </source>
</evidence>
<evidence type="ECO:0000313" key="2">
    <source>
        <dbReference type="Proteomes" id="UP000192276"/>
    </source>
</evidence>
<dbReference type="SUPFAM" id="SSF52402">
    <property type="entry name" value="Adenine nucleotide alpha hydrolases-like"/>
    <property type="match status" value="2"/>
</dbReference>
<proteinExistence type="predicted"/>
<accession>A0A1V9ES66</accession>
<comment type="caution">
    <text evidence="1">The sequence shown here is derived from an EMBL/GenBank/DDBJ whole genome shotgun (WGS) entry which is preliminary data.</text>
</comment>
<gene>
    <name evidence="1" type="ORF">A4R26_31250</name>
</gene>
<sequence>MKRVLVAIDARQVNINVLDFACYIAKLTHSKLTGVFLDTEVQEPVSQPVYSEPGAAVIGEKQELFGESVRVFRDACTNRGANCSVFNEITILPADIIKETRFAELLIVDPDMSFKDRKEEIPSSFIREVLVKSECPVVLAPFSFYGIDEIVFAYDDGAAAAYAIKQFTYLFPEFTGKKITVLQVDETGENLFKGKDKMGELLQLHYQGTGFRLLQGKAADELFGYLLGKKNIFVVMGAFGRGMISGLVRHSTAELLIKTINLPVFIAHHK</sequence>
<evidence type="ECO:0008006" key="3">
    <source>
        <dbReference type="Google" id="ProtNLM"/>
    </source>
</evidence>
<dbReference type="EMBL" id="LWBP01000231">
    <property type="protein sequence ID" value="OQP48921.1"/>
    <property type="molecule type" value="Genomic_DNA"/>
</dbReference>
<name>A0A1V9ES66_9BACT</name>
<dbReference type="Proteomes" id="UP000192276">
    <property type="component" value="Unassembled WGS sequence"/>
</dbReference>
<organism evidence="1 2">
    <name type="scientific">Niastella populi</name>
    <dbReference type="NCBI Taxonomy" id="550983"/>
    <lineage>
        <taxon>Bacteria</taxon>
        <taxon>Pseudomonadati</taxon>
        <taxon>Bacteroidota</taxon>
        <taxon>Chitinophagia</taxon>
        <taxon>Chitinophagales</taxon>
        <taxon>Chitinophagaceae</taxon>
        <taxon>Niastella</taxon>
    </lineage>
</organism>
<dbReference type="Gene3D" id="3.40.50.12370">
    <property type="match status" value="1"/>
</dbReference>
<dbReference type="OrthoDB" id="662548at2"/>
<dbReference type="AlphaFoldDB" id="A0A1V9ES66"/>